<name>A0ABW4XS15_9FLAO</name>
<gene>
    <name evidence="1" type="ORF">ACFSJE_00135</name>
</gene>
<reference evidence="2" key="1">
    <citation type="journal article" date="2019" name="Int. J. Syst. Evol. Microbiol.">
        <title>The Global Catalogue of Microorganisms (GCM) 10K type strain sequencing project: providing services to taxonomists for standard genome sequencing and annotation.</title>
        <authorList>
            <consortium name="The Broad Institute Genomics Platform"/>
            <consortium name="The Broad Institute Genome Sequencing Center for Infectious Disease"/>
            <person name="Wu L."/>
            <person name="Ma J."/>
        </authorList>
    </citation>
    <scope>NUCLEOTIDE SEQUENCE [LARGE SCALE GENOMIC DNA]</scope>
    <source>
        <strain evidence="2">JCM 3389</strain>
    </source>
</reference>
<dbReference type="EMBL" id="JBHUHU010000001">
    <property type="protein sequence ID" value="MFD2098157.1"/>
    <property type="molecule type" value="Genomic_DNA"/>
</dbReference>
<evidence type="ECO:0008006" key="3">
    <source>
        <dbReference type="Google" id="ProtNLM"/>
    </source>
</evidence>
<accession>A0ABW4XS15</accession>
<dbReference type="RefSeq" id="WP_379828879.1">
    <property type="nucleotide sequence ID" value="NZ_JBHUHU010000001.1"/>
</dbReference>
<keyword evidence="2" id="KW-1185">Reference proteome</keyword>
<organism evidence="1 2">
    <name type="scientific">Flagellimonas iocasae</name>
    <dbReference type="NCBI Taxonomy" id="2055905"/>
    <lineage>
        <taxon>Bacteria</taxon>
        <taxon>Pseudomonadati</taxon>
        <taxon>Bacteroidota</taxon>
        <taxon>Flavobacteriia</taxon>
        <taxon>Flavobacteriales</taxon>
        <taxon>Flavobacteriaceae</taxon>
        <taxon>Flagellimonas</taxon>
    </lineage>
</organism>
<proteinExistence type="predicted"/>
<protein>
    <recommendedName>
        <fullName evidence="3">Glutaminyl-tRNA synthetase</fullName>
    </recommendedName>
</protein>
<dbReference type="Proteomes" id="UP001597342">
    <property type="component" value="Unassembled WGS sequence"/>
</dbReference>
<evidence type="ECO:0000313" key="1">
    <source>
        <dbReference type="EMBL" id="MFD2098157.1"/>
    </source>
</evidence>
<sequence length="68" mass="8090">MSKTDFTSMREIKQELKILRLKKDINLEALKSNKNEFEDFVQPLTVANRILSPLKGFIFAYLLKRLFR</sequence>
<comment type="caution">
    <text evidence="1">The sequence shown here is derived from an EMBL/GenBank/DDBJ whole genome shotgun (WGS) entry which is preliminary data.</text>
</comment>
<evidence type="ECO:0000313" key="2">
    <source>
        <dbReference type="Proteomes" id="UP001597342"/>
    </source>
</evidence>